<evidence type="ECO:0000313" key="2">
    <source>
        <dbReference type="EMBL" id="BBE50852.1"/>
    </source>
</evidence>
<keyword evidence="1" id="KW-0472">Membrane</keyword>
<dbReference type="KEGG" id="fam:OYT1_ch1295"/>
<sequence length="186" mass="20598">MKTLSNRSLLIAVSLVALMAATRMHHFGTSLHLPDASLAIFILAGFFIASPVFFAALFIEAVVIDYLAITQFGVSDFCVTPAYWALIPTYLVLWAAGRVYARLHQDTLRSLSVFSAISFLAMSIAFLISNSAFYVFSGRFPEMNFSEYTERVAQYYVPYLSSAVVYLIPAVLIYAVAQQRLKAHAG</sequence>
<name>A0A2Z6GBU9_9PROT</name>
<keyword evidence="1" id="KW-0812">Transmembrane</keyword>
<feature type="transmembrane region" description="Helical" evidence="1">
    <location>
        <begin position="113"/>
        <end position="136"/>
    </location>
</feature>
<dbReference type="Proteomes" id="UP000033070">
    <property type="component" value="Chromosome"/>
</dbReference>
<reference evidence="2 3" key="1">
    <citation type="submission" date="2018-06" db="EMBL/GenBank/DDBJ databases">
        <title>OYT1 Genome Sequencing.</title>
        <authorList>
            <person name="Kato S."/>
            <person name="Itoh T."/>
            <person name="Ohkuma M."/>
        </authorList>
    </citation>
    <scope>NUCLEOTIDE SEQUENCE [LARGE SCALE GENOMIC DNA]</scope>
    <source>
        <strain evidence="2 3">OYT1</strain>
    </source>
</reference>
<keyword evidence="3" id="KW-1185">Reference proteome</keyword>
<proteinExistence type="predicted"/>
<feature type="transmembrane region" description="Helical" evidence="1">
    <location>
        <begin position="36"/>
        <end position="69"/>
    </location>
</feature>
<feature type="transmembrane region" description="Helical" evidence="1">
    <location>
        <begin position="6"/>
        <end position="24"/>
    </location>
</feature>
<evidence type="ECO:0000313" key="3">
    <source>
        <dbReference type="Proteomes" id="UP000033070"/>
    </source>
</evidence>
<evidence type="ECO:0000256" key="1">
    <source>
        <dbReference type="SAM" id="Phobius"/>
    </source>
</evidence>
<feature type="transmembrane region" description="Helical" evidence="1">
    <location>
        <begin position="156"/>
        <end position="177"/>
    </location>
</feature>
<feature type="transmembrane region" description="Helical" evidence="1">
    <location>
        <begin position="81"/>
        <end position="101"/>
    </location>
</feature>
<keyword evidence="1" id="KW-1133">Transmembrane helix</keyword>
<dbReference type="EMBL" id="AP018738">
    <property type="protein sequence ID" value="BBE50852.1"/>
    <property type="molecule type" value="Genomic_DNA"/>
</dbReference>
<accession>A0A2Z6GBU9</accession>
<evidence type="ECO:0008006" key="4">
    <source>
        <dbReference type="Google" id="ProtNLM"/>
    </source>
</evidence>
<dbReference type="RefSeq" id="WP_062627118.1">
    <property type="nucleotide sequence ID" value="NZ_AP018738.1"/>
</dbReference>
<dbReference type="STRING" id="1188319.OYT1_01955"/>
<dbReference type="OrthoDB" id="9787530at2"/>
<protein>
    <recommendedName>
        <fullName evidence="4">Cobalamin ABC transporter</fullName>
    </recommendedName>
</protein>
<gene>
    <name evidence="2" type="ORF">OYT1_ch1295</name>
</gene>
<dbReference type="AlphaFoldDB" id="A0A2Z6GBU9"/>
<organism evidence="2 3">
    <name type="scientific">Ferriphaselus amnicola</name>
    <dbReference type="NCBI Taxonomy" id="1188319"/>
    <lineage>
        <taxon>Bacteria</taxon>
        <taxon>Pseudomonadati</taxon>
        <taxon>Pseudomonadota</taxon>
        <taxon>Betaproteobacteria</taxon>
        <taxon>Nitrosomonadales</taxon>
        <taxon>Gallionellaceae</taxon>
        <taxon>Ferriphaselus</taxon>
    </lineage>
</organism>